<dbReference type="GO" id="GO:0016491">
    <property type="term" value="F:oxidoreductase activity"/>
    <property type="evidence" value="ECO:0007669"/>
    <property type="project" value="UniProtKB-KW"/>
</dbReference>
<keyword evidence="4" id="KW-0443">Lipid metabolism</keyword>
<dbReference type="EMBL" id="CAEZZY010000132">
    <property type="protein sequence ID" value="CAB4785297.1"/>
    <property type="molecule type" value="Genomic_DNA"/>
</dbReference>
<dbReference type="PANTHER" id="PTHR43180">
    <property type="entry name" value="3-OXOACYL-(ACYL-CARRIER-PROTEIN) REDUCTASE (AFU_ORTHOLOGUE AFUA_6G11210)"/>
    <property type="match status" value="1"/>
</dbReference>
<dbReference type="InterPro" id="IPR036291">
    <property type="entry name" value="NAD(P)-bd_dom_sf"/>
</dbReference>
<dbReference type="PROSITE" id="PS51257">
    <property type="entry name" value="PROKAR_LIPOPROTEIN"/>
    <property type="match status" value="1"/>
</dbReference>
<comment type="similarity">
    <text evidence="1">Belongs to the short-chain dehydrogenases/reductases (SDR) family.</text>
</comment>
<accession>A0A6J6WSQ0</accession>
<dbReference type="NCBIfam" id="NF005559">
    <property type="entry name" value="PRK07231.1"/>
    <property type="match status" value="1"/>
</dbReference>
<evidence type="ECO:0000256" key="4">
    <source>
        <dbReference type="ARBA" id="ARBA00023098"/>
    </source>
</evidence>
<proteinExistence type="inferred from homology"/>
<dbReference type="PROSITE" id="PS00061">
    <property type="entry name" value="ADH_SHORT"/>
    <property type="match status" value="1"/>
</dbReference>
<evidence type="ECO:0000256" key="1">
    <source>
        <dbReference type="ARBA" id="ARBA00006484"/>
    </source>
</evidence>
<dbReference type="InterPro" id="IPR020904">
    <property type="entry name" value="Sc_DH/Rdtase_CS"/>
</dbReference>
<evidence type="ECO:0000313" key="7">
    <source>
        <dbReference type="EMBL" id="CAB4988480.1"/>
    </source>
</evidence>
<dbReference type="EMBL" id="CAFBOU010000024">
    <property type="protein sequence ID" value="CAB4988480.1"/>
    <property type="molecule type" value="Genomic_DNA"/>
</dbReference>
<dbReference type="PRINTS" id="PR00080">
    <property type="entry name" value="SDRFAMILY"/>
</dbReference>
<name>A0A6J6WSQ0_9ZZZZ</name>
<keyword evidence="3" id="KW-0520">NAD</keyword>
<dbReference type="AlphaFoldDB" id="A0A6J6WSQ0"/>
<evidence type="ECO:0000313" key="6">
    <source>
        <dbReference type="EMBL" id="CAB4948819.1"/>
    </source>
</evidence>
<dbReference type="CDD" id="cd05233">
    <property type="entry name" value="SDR_c"/>
    <property type="match status" value="1"/>
</dbReference>
<dbReference type="Pfam" id="PF13561">
    <property type="entry name" value="adh_short_C2"/>
    <property type="match status" value="1"/>
</dbReference>
<dbReference type="SUPFAM" id="SSF51735">
    <property type="entry name" value="NAD(P)-binding Rossmann-fold domains"/>
    <property type="match status" value="1"/>
</dbReference>
<dbReference type="Gene3D" id="3.40.50.720">
    <property type="entry name" value="NAD(P)-binding Rossmann-like Domain"/>
    <property type="match status" value="1"/>
</dbReference>
<dbReference type="InterPro" id="IPR002347">
    <property type="entry name" value="SDR_fam"/>
</dbReference>
<dbReference type="GO" id="GO:0006629">
    <property type="term" value="P:lipid metabolic process"/>
    <property type="evidence" value="ECO:0007669"/>
    <property type="project" value="UniProtKB-KW"/>
</dbReference>
<evidence type="ECO:0000256" key="3">
    <source>
        <dbReference type="ARBA" id="ARBA00023027"/>
    </source>
</evidence>
<reference evidence="5" key="1">
    <citation type="submission" date="2020-05" db="EMBL/GenBank/DDBJ databases">
        <authorList>
            <person name="Chiriac C."/>
            <person name="Salcher M."/>
            <person name="Ghai R."/>
            <person name="Kavagutti S V."/>
        </authorList>
    </citation>
    <scope>NUCLEOTIDE SEQUENCE</scope>
</reference>
<organism evidence="5">
    <name type="scientific">freshwater metagenome</name>
    <dbReference type="NCBI Taxonomy" id="449393"/>
    <lineage>
        <taxon>unclassified sequences</taxon>
        <taxon>metagenomes</taxon>
        <taxon>ecological metagenomes</taxon>
    </lineage>
</organism>
<dbReference type="PRINTS" id="PR00081">
    <property type="entry name" value="GDHRDH"/>
</dbReference>
<keyword evidence="2" id="KW-0560">Oxidoreductase</keyword>
<sequence length="250" mass="26416">MNFQGKSVIITGVSSGLGHALAIEFSSANATVFGCDVNDEAGRANMEALGATYFHVDVSKENEVEELIAKVVAKHGKLDVMVNNAAVSVSEEMINTKEVDLDRILAVNLKGPFFGTKHAVKAMLKTNGGAIVNVASILGLVADGMLAAYCAAKGGVLGLTRAAAVQYGDRGIRVNAICPGDIDTPLVAEYFDMFDDPKAARAKIENEYPMKRIAAPKEIAQSVMFLASPYSSYMTGQQLVVDGGLTVSCY</sequence>
<evidence type="ECO:0000256" key="2">
    <source>
        <dbReference type="ARBA" id="ARBA00023002"/>
    </source>
</evidence>
<protein>
    <submittedName>
        <fullName evidence="5">Unannotated protein</fullName>
    </submittedName>
</protein>
<dbReference type="EMBL" id="CAFBNK010000069">
    <property type="protein sequence ID" value="CAB4948819.1"/>
    <property type="molecule type" value="Genomic_DNA"/>
</dbReference>
<gene>
    <name evidence="5" type="ORF">UFOPK2928_01041</name>
    <name evidence="6" type="ORF">UFOPK3786_00484</name>
    <name evidence="7" type="ORF">UFOPK4010_00442</name>
</gene>
<dbReference type="PANTHER" id="PTHR43180:SF28">
    <property type="entry name" value="NAD(P)-BINDING ROSSMANN-FOLD SUPERFAMILY PROTEIN"/>
    <property type="match status" value="1"/>
</dbReference>
<evidence type="ECO:0000313" key="5">
    <source>
        <dbReference type="EMBL" id="CAB4785297.1"/>
    </source>
</evidence>
<dbReference type="FunFam" id="3.40.50.720:FF:000084">
    <property type="entry name" value="Short-chain dehydrogenase reductase"/>
    <property type="match status" value="1"/>
</dbReference>